<dbReference type="EMBL" id="CP002961">
    <property type="protein sequence ID" value="AFK04610.1"/>
    <property type="molecule type" value="Genomic_DNA"/>
</dbReference>
<dbReference type="Pfam" id="PF19567">
    <property type="entry name" value="CpsB_CapC"/>
    <property type="match status" value="1"/>
</dbReference>
<keyword evidence="3" id="KW-0378">Hydrolase</keyword>
<dbReference type="SUPFAM" id="SSF89550">
    <property type="entry name" value="PHP domain-like"/>
    <property type="match status" value="1"/>
</dbReference>
<dbReference type="PANTHER" id="PTHR39181:SF1">
    <property type="entry name" value="TYROSINE-PROTEIN PHOSPHATASE YWQE"/>
    <property type="match status" value="1"/>
</dbReference>
<evidence type="ECO:0000313" key="6">
    <source>
        <dbReference type="Proteomes" id="UP000002875"/>
    </source>
</evidence>
<gene>
    <name evidence="5" type="ordered locus">Emtol_3482</name>
</gene>
<reference evidence="5 6" key="1">
    <citation type="submission" date="2011-07" db="EMBL/GenBank/DDBJ databases">
        <title>The complete genome of chromosome of Emticicia oligotrophica DSM 17448.</title>
        <authorList>
            <consortium name="US DOE Joint Genome Institute (JGI-PGF)"/>
            <person name="Lucas S."/>
            <person name="Han J."/>
            <person name="Lapidus A."/>
            <person name="Bruce D."/>
            <person name="Goodwin L."/>
            <person name="Pitluck S."/>
            <person name="Peters L."/>
            <person name="Kyrpides N."/>
            <person name="Mavromatis K."/>
            <person name="Ivanova N."/>
            <person name="Ovchinnikova G."/>
            <person name="Teshima H."/>
            <person name="Detter J.C."/>
            <person name="Tapia R."/>
            <person name="Han C."/>
            <person name="Land M."/>
            <person name="Hauser L."/>
            <person name="Markowitz V."/>
            <person name="Cheng J.-F."/>
            <person name="Hugenholtz P."/>
            <person name="Woyke T."/>
            <person name="Wu D."/>
            <person name="Tindall B."/>
            <person name="Pomrenke H."/>
            <person name="Brambilla E."/>
            <person name="Klenk H.-P."/>
            <person name="Eisen J.A."/>
        </authorList>
    </citation>
    <scope>NUCLEOTIDE SEQUENCE [LARGE SCALE GENOMIC DNA]</scope>
    <source>
        <strain evidence="5 6">DSM 17448</strain>
    </source>
</reference>
<sequence>MFKSIFRRGDLSKETNTQNSHLRVDIHAHLLPQLDDGPTDIEQSIEIIQEMYDIGYRKLILTPHVMSGYYNNTTEGILNSLQILKSTLLQQNIQMELEAAAEYYVEDNLFRLIERREVLTFGGSRQYLLFEVSFVSKVSCIIEAATKIRQAGYTPVLAHPERYISLQDKNIIERLILNGIIFQLNIGSLTGYYSKQAQEIAEFIISKNLAVFWGTDCHSYNQLQSIKQTFKLNIFQEAMKQNVLNNSLLGERLISYA</sequence>
<name>A0ABM5N573_EMTOG</name>
<comment type="similarity">
    <text evidence="1">Belongs to the metallo-dependent hydrolases superfamily. CpsB/CapC family.</text>
</comment>
<evidence type="ECO:0000256" key="1">
    <source>
        <dbReference type="ARBA" id="ARBA00005750"/>
    </source>
</evidence>
<dbReference type="InterPro" id="IPR016195">
    <property type="entry name" value="Pol/histidinol_Pase-like"/>
</dbReference>
<dbReference type="PANTHER" id="PTHR39181">
    <property type="entry name" value="TYROSINE-PROTEIN PHOSPHATASE YWQE"/>
    <property type="match status" value="1"/>
</dbReference>
<evidence type="ECO:0000256" key="4">
    <source>
        <dbReference type="ARBA" id="ARBA00051722"/>
    </source>
</evidence>
<dbReference type="PIRSF" id="PIRSF016557">
    <property type="entry name" value="Caps_synth_CpsB"/>
    <property type="match status" value="1"/>
</dbReference>
<evidence type="ECO:0000256" key="3">
    <source>
        <dbReference type="ARBA" id="ARBA00022801"/>
    </source>
</evidence>
<dbReference type="RefSeq" id="WP_015030299.1">
    <property type="nucleotide sequence ID" value="NC_018748.1"/>
</dbReference>
<dbReference type="InterPro" id="IPR016667">
    <property type="entry name" value="Caps_polysacc_synth_CpsB/CapC"/>
</dbReference>
<evidence type="ECO:0000256" key="2">
    <source>
        <dbReference type="ARBA" id="ARBA00013064"/>
    </source>
</evidence>
<dbReference type="EC" id="3.1.3.48" evidence="2"/>
<dbReference type="Gene3D" id="3.20.20.140">
    <property type="entry name" value="Metal-dependent hydrolases"/>
    <property type="match status" value="1"/>
</dbReference>
<organism evidence="5 6">
    <name type="scientific">Emticicia oligotrophica (strain DSM 17448 / CIP 109782 / MTCC 6937 / GPTSA100-15)</name>
    <dbReference type="NCBI Taxonomy" id="929562"/>
    <lineage>
        <taxon>Bacteria</taxon>
        <taxon>Pseudomonadati</taxon>
        <taxon>Bacteroidota</taxon>
        <taxon>Cytophagia</taxon>
        <taxon>Cytophagales</taxon>
        <taxon>Leadbetterellaceae</taxon>
        <taxon>Emticicia</taxon>
    </lineage>
</organism>
<proteinExistence type="inferred from homology"/>
<comment type="catalytic activity">
    <reaction evidence="4">
        <text>O-phospho-L-tyrosyl-[protein] + H2O = L-tyrosyl-[protein] + phosphate</text>
        <dbReference type="Rhea" id="RHEA:10684"/>
        <dbReference type="Rhea" id="RHEA-COMP:10136"/>
        <dbReference type="Rhea" id="RHEA-COMP:20101"/>
        <dbReference type="ChEBI" id="CHEBI:15377"/>
        <dbReference type="ChEBI" id="CHEBI:43474"/>
        <dbReference type="ChEBI" id="CHEBI:46858"/>
        <dbReference type="ChEBI" id="CHEBI:61978"/>
        <dbReference type="EC" id="3.1.3.48"/>
    </reaction>
</comment>
<accession>A0ABM5N573</accession>
<keyword evidence="6" id="KW-1185">Reference proteome</keyword>
<dbReference type="Proteomes" id="UP000002875">
    <property type="component" value="Chromosome"/>
</dbReference>
<evidence type="ECO:0000313" key="5">
    <source>
        <dbReference type="EMBL" id="AFK04610.1"/>
    </source>
</evidence>
<protein>
    <recommendedName>
        <fullName evidence="2">protein-tyrosine-phosphatase</fullName>
        <ecNumber evidence="2">3.1.3.48</ecNumber>
    </recommendedName>
</protein>